<gene>
    <name evidence="1" type="ORF">GW534_15935</name>
</gene>
<evidence type="ECO:0000313" key="2">
    <source>
        <dbReference type="Proteomes" id="UP000743899"/>
    </source>
</evidence>
<protein>
    <recommendedName>
        <fullName evidence="3">Four helix bundle protein</fullName>
    </recommendedName>
</protein>
<dbReference type="Proteomes" id="UP000743899">
    <property type="component" value="Unassembled WGS sequence"/>
</dbReference>
<keyword evidence="2" id="KW-1185">Reference proteome</keyword>
<comment type="caution">
    <text evidence="1">The sequence shown here is derived from an EMBL/GenBank/DDBJ whole genome shotgun (WGS) entry which is preliminary data.</text>
</comment>
<reference evidence="1 2" key="1">
    <citation type="submission" date="2020-01" db="EMBL/GenBank/DDBJ databases">
        <title>A novel Bacillus sp. from Pasinler.</title>
        <authorList>
            <person name="Adiguzel A."/>
            <person name="Ay H."/>
            <person name="Baltaci M.O."/>
        </authorList>
    </citation>
    <scope>NUCLEOTIDE SEQUENCE [LARGE SCALE GENOMIC DNA]</scope>
    <source>
        <strain evidence="1 2">P1</strain>
    </source>
</reference>
<evidence type="ECO:0000313" key="1">
    <source>
        <dbReference type="EMBL" id="NCU19123.1"/>
    </source>
</evidence>
<sequence length="61" mass="7378">MNYFADEIERVGMTEEFKSFQRLAYDLLETHAYGTEDEFKQLANEFEEKINQLVEKFYSLK</sequence>
<accession>A0ABX0A6M8</accession>
<name>A0ABX0A6M8_9BACI</name>
<dbReference type="EMBL" id="JAACYS010000153">
    <property type="protein sequence ID" value="NCU19123.1"/>
    <property type="molecule type" value="Genomic_DNA"/>
</dbReference>
<proteinExistence type="predicted"/>
<organism evidence="1 2">
    <name type="scientific">Pallidibacillus pasinlerensis</name>
    <dbReference type="NCBI Taxonomy" id="2703818"/>
    <lineage>
        <taxon>Bacteria</taxon>
        <taxon>Bacillati</taxon>
        <taxon>Bacillota</taxon>
        <taxon>Bacilli</taxon>
        <taxon>Bacillales</taxon>
        <taxon>Bacillaceae</taxon>
        <taxon>Pallidibacillus</taxon>
    </lineage>
</organism>
<evidence type="ECO:0008006" key="3">
    <source>
        <dbReference type="Google" id="ProtNLM"/>
    </source>
</evidence>